<comment type="pathway">
    <text evidence="2">Cofactor biosynthesis; NAD(+) biosynthesis; quinolinate from iminoaspartate: step 1/1.</text>
</comment>
<dbReference type="PANTHER" id="PTHR30573">
    <property type="entry name" value="QUINOLINATE SYNTHETASE A"/>
    <property type="match status" value="1"/>
</dbReference>
<organism evidence="12 14">
    <name type="scientific">Lawsonella clevelandensis</name>
    <dbReference type="NCBI Taxonomy" id="1528099"/>
    <lineage>
        <taxon>Bacteria</taxon>
        <taxon>Bacillati</taxon>
        <taxon>Actinomycetota</taxon>
        <taxon>Actinomycetes</taxon>
        <taxon>Mycobacteriales</taxon>
        <taxon>Lawsonellaceae</taxon>
        <taxon>Lawsonella</taxon>
    </lineage>
</organism>
<evidence type="ECO:0000313" key="13">
    <source>
        <dbReference type="EMBL" id="VHO01665.1"/>
    </source>
</evidence>
<keyword evidence="5" id="KW-0963">Cytoplasm</keyword>
<keyword evidence="7" id="KW-0808">Transferase</keyword>
<dbReference type="NCBIfam" id="TIGR00550">
    <property type="entry name" value="nadA"/>
    <property type="match status" value="1"/>
</dbReference>
<dbReference type="InterPro" id="IPR036094">
    <property type="entry name" value="NadA_sf"/>
</dbReference>
<evidence type="ECO:0000256" key="4">
    <source>
        <dbReference type="ARBA" id="ARBA00022485"/>
    </source>
</evidence>
<evidence type="ECO:0000313" key="14">
    <source>
        <dbReference type="Proteomes" id="UP000068137"/>
    </source>
</evidence>
<name>A0A0M4M035_9ACTN</name>
<dbReference type="UniPathway" id="UPA00253">
    <property type="reaction ID" value="UER00327"/>
</dbReference>
<dbReference type="GO" id="GO:0034628">
    <property type="term" value="P:'de novo' NAD+ biosynthetic process from L-aspartate"/>
    <property type="evidence" value="ECO:0007669"/>
    <property type="project" value="TreeGrafter"/>
</dbReference>
<dbReference type="Proteomes" id="UP000324288">
    <property type="component" value="Chromosome"/>
</dbReference>
<dbReference type="SUPFAM" id="SSF142754">
    <property type="entry name" value="NadA-like"/>
    <property type="match status" value="1"/>
</dbReference>
<dbReference type="EMBL" id="LR584267">
    <property type="protein sequence ID" value="VHO01665.1"/>
    <property type="molecule type" value="Genomic_DNA"/>
</dbReference>
<keyword evidence="9" id="KW-0408">Iron</keyword>
<dbReference type="GO" id="GO:0005829">
    <property type="term" value="C:cytosol"/>
    <property type="evidence" value="ECO:0007669"/>
    <property type="project" value="TreeGrafter"/>
</dbReference>
<accession>A0A0M4M035</accession>
<keyword evidence="15" id="KW-1185">Reference proteome</keyword>
<dbReference type="EMBL" id="CP012390">
    <property type="protein sequence ID" value="ALE19457.1"/>
    <property type="molecule type" value="Genomic_DNA"/>
</dbReference>
<keyword evidence="10" id="KW-0411">Iron-sulfur</keyword>
<dbReference type="NCBIfam" id="NF006879">
    <property type="entry name" value="PRK09375.1-4"/>
    <property type="match status" value="1"/>
</dbReference>
<dbReference type="Pfam" id="PF02445">
    <property type="entry name" value="NadA"/>
    <property type="match status" value="1"/>
</dbReference>
<dbReference type="PATRIC" id="fig|1528099.3.peg.1562"/>
<dbReference type="AlphaFoldDB" id="A0A0M4M035"/>
<keyword evidence="4" id="KW-0004">4Fe-4S</keyword>
<dbReference type="Gene3D" id="3.40.50.10800">
    <property type="entry name" value="NadA-like"/>
    <property type="match status" value="3"/>
</dbReference>
<evidence type="ECO:0000256" key="10">
    <source>
        <dbReference type="ARBA" id="ARBA00023014"/>
    </source>
</evidence>
<sequence length="353" mass="37654">MTAHTLDHLDSPLLSQITTNAAGTYTGIVGDATWAAEVRRLADARDAVLLAHNYELPEIQDIADYTGDSLALSRVAANDPHSTIVFCGVHFMAETAKILSPEKRVLIPDARAGCSLASSITAAELAAWKAEYPDATVVSYVNTTAEVKAMTDICCTSSNAVDVVQSIPADQEVLFCPDQFLGAHVKRKTGRNNIHIWMGECHIHADINGDVLAETACQHPDSDLYIHPECGCTTSALYLAQEGVVPQEQVKILSTGGMLEEAEEAGACGDHGEVLVATEVGMLHQLKAVAPNVTFTPINPHAACPFMKMITPAALLRCLALGKDEIDLDPDTIAAAYRPVDRMISIGNSPAAR</sequence>
<dbReference type="NCBIfam" id="NF006878">
    <property type="entry name" value="PRK09375.1-2"/>
    <property type="match status" value="1"/>
</dbReference>
<dbReference type="GeneID" id="84895468"/>
<proteinExistence type="predicted"/>
<evidence type="ECO:0000313" key="12">
    <source>
        <dbReference type="EMBL" id="ALE19457.1"/>
    </source>
</evidence>
<keyword evidence="6" id="KW-0662">Pyridine nucleotide biosynthesis</keyword>
<evidence type="ECO:0000256" key="8">
    <source>
        <dbReference type="ARBA" id="ARBA00022723"/>
    </source>
</evidence>
<reference evidence="12" key="2">
    <citation type="journal article" date="2016" name="Int. J. Syst. Evol. Microbiol.">
        <title>Lawsonella clevelandensis gen. nov., sp. nov., a new member of the suborder Corynebacterineae isolated from human abscesses.</title>
        <authorList>
            <person name="Bell M.E."/>
            <person name="Bernard K.A."/>
            <person name="Harrington S.M."/>
            <person name="Patel N.B."/>
            <person name="Tucker T.A."/>
            <person name="Metcalfe M.G."/>
            <person name="McQuiston J.R."/>
        </authorList>
    </citation>
    <scope>NUCLEOTIDE SEQUENCE</scope>
    <source>
        <strain evidence="12">X1698</strain>
    </source>
</reference>
<evidence type="ECO:0000256" key="11">
    <source>
        <dbReference type="NCBIfam" id="TIGR00550"/>
    </source>
</evidence>
<dbReference type="InterPro" id="IPR003473">
    <property type="entry name" value="NadA"/>
</dbReference>
<evidence type="ECO:0000256" key="3">
    <source>
        <dbReference type="ARBA" id="ARBA00012669"/>
    </source>
</evidence>
<evidence type="ECO:0000256" key="7">
    <source>
        <dbReference type="ARBA" id="ARBA00022679"/>
    </source>
</evidence>
<dbReference type="GO" id="GO:0008987">
    <property type="term" value="F:quinolinate synthetase A activity"/>
    <property type="evidence" value="ECO:0007669"/>
    <property type="project" value="UniProtKB-UniRule"/>
</dbReference>
<dbReference type="RefSeq" id="WP_053962544.1">
    <property type="nucleotide sequence ID" value="NZ_CAJPTR010000014.1"/>
</dbReference>
<reference evidence="13 15" key="3">
    <citation type="submission" date="2019-04" db="EMBL/GenBank/DDBJ databases">
        <authorList>
            <person name="Seth-Smith MB H."/>
            <person name="Seth-Smith H."/>
        </authorList>
    </citation>
    <scope>NUCLEOTIDE SEQUENCE [LARGE SCALE GENOMIC DNA]</scope>
    <source>
        <strain evidence="13">USB-603019</strain>
    </source>
</reference>
<gene>
    <name evidence="13" type="primary">nadA</name>
    <name evidence="12" type="ORF">AL705_07920</name>
    <name evidence="13" type="ORF">LC603019_01594</name>
</gene>
<evidence type="ECO:0000256" key="5">
    <source>
        <dbReference type="ARBA" id="ARBA00022490"/>
    </source>
</evidence>
<reference evidence="12 14" key="1">
    <citation type="journal article" date="2015" name="Genome Announc.">
        <title>Complete Genome Sequences for Two Strains of a Novel Fastidious, Partially Acid-Fast, Gram-Positive Corynebacterineae Bacterium, Derived from Human Clinical Samples.</title>
        <authorList>
            <person name="Nicholson A.C."/>
            <person name="Bell M."/>
            <person name="Humrighouse B.W."/>
            <person name="McQuiston J.R."/>
        </authorList>
    </citation>
    <scope>NUCLEOTIDE SEQUENCE [LARGE SCALE GENOMIC DNA]</scope>
    <source>
        <strain evidence="12 14">X1698</strain>
    </source>
</reference>
<dbReference type="EC" id="2.5.1.72" evidence="3 11"/>
<dbReference type="STRING" id="1528099.AL705_07920"/>
<dbReference type="FunFam" id="3.40.50.10800:FF:000007">
    <property type="entry name" value="Quinolinate synthase A"/>
    <property type="match status" value="1"/>
</dbReference>
<dbReference type="OrthoDB" id="9801204at2"/>
<dbReference type="PANTHER" id="PTHR30573:SF0">
    <property type="entry name" value="QUINOLINATE SYNTHASE, CHLOROPLASTIC"/>
    <property type="match status" value="1"/>
</dbReference>
<dbReference type="GO" id="GO:0046872">
    <property type="term" value="F:metal ion binding"/>
    <property type="evidence" value="ECO:0007669"/>
    <property type="project" value="UniProtKB-KW"/>
</dbReference>
<evidence type="ECO:0000256" key="6">
    <source>
        <dbReference type="ARBA" id="ARBA00022642"/>
    </source>
</evidence>
<dbReference type="KEGG" id="cbq:AL705_07920"/>
<evidence type="ECO:0000256" key="1">
    <source>
        <dbReference type="ARBA" id="ARBA00001966"/>
    </source>
</evidence>
<evidence type="ECO:0000256" key="2">
    <source>
        <dbReference type="ARBA" id="ARBA00005065"/>
    </source>
</evidence>
<keyword evidence="8" id="KW-0479">Metal-binding</keyword>
<dbReference type="Proteomes" id="UP000068137">
    <property type="component" value="Chromosome"/>
</dbReference>
<protein>
    <recommendedName>
        <fullName evidence="3 11">Quinolinate synthase</fullName>
        <ecNumber evidence="3 11">2.5.1.72</ecNumber>
    </recommendedName>
</protein>
<dbReference type="GO" id="GO:0051539">
    <property type="term" value="F:4 iron, 4 sulfur cluster binding"/>
    <property type="evidence" value="ECO:0007669"/>
    <property type="project" value="UniProtKB-KW"/>
</dbReference>
<evidence type="ECO:0000256" key="9">
    <source>
        <dbReference type="ARBA" id="ARBA00023004"/>
    </source>
</evidence>
<comment type="cofactor">
    <cofactor evidence="1">
        <name>[4Fe-4S] cluster</name>
        <dbReference type="ChEBI" id="CHEBI:49883"/>
    </cofactor>
</comment>
<evidence type="ECO:0000313" key="15">
    <source>
        <dbReference type="Proteomes" id="UP000324288"/>
    </source>
</evidence>